<feature type="domain" description="AMP-dependent synthetase/ligase" evidence="1">
    <location>
        <begin position="9"/>
        <end position="107"/>
    </location>
</feature>
<dbReference type="AlphaFoldDB" id="A0A9D4PLG4"/>
<dbReference type="Pfam" id="PF00501">
    <property type="entry name" value="AMP-binding"/>
    <property type="match status" value="1"/>
</dbReference>
<organism evidence="2 3">
    <name type="scientific">Rhipicephalus sanguineus</name>
    <name type="common">Brown dog tick</name>
    <name type="synonym">Ixodes sanguineus</name>
    <dbReference type="NCBI Taxonomy" id="34632"/>
    <lineage>
        <taxon>Eukaryota</taxon>
        <taxon>Metazoa</taxon>
        <taxon>Ecdysozoa</taxon>
        <taxon>Arthropoda</taxon>
        <taxon>Chelicerata</taxon>
        <taxon>Arachnida</taxon>
        <taxon>Acari</taxon>
        <taxon>Parasitiformes</taxon>
        <taxon>Ixodida</taxon>
        <taxon>Ixodoidea</taxon>
        <taxon>Ixodidae</taxon>
        <taxon>Rhipicephalinae</taxon>
        <taxon>Rhipicephalus</taxon>
        <taxon>Rhipicephalus</taxon>
    </lineage>
</organism>
<sequence length="127" mass="14019">MTARMAEVFYDGDVYLGWNPVTHAAGFVLAASALCSGASVVPSKSGLPAEVFVEIANKHQVTSLVAFPTAFRKLVFDLDEDAVPTLKRILMCGTSTSEEVYQRVLKDNLSMIWGRTNRLDWDLSMFI</sequence>
<evidence type="ECO:0000313" key="2">
    <source>
        <dbReference type="EMBL" id="KAH7946855.1"/>
    </source>
</evidence>
<dbReference type="EMBL" id="JABSTV010001252">
    <property type="protein sequence ID" value="KAH7946855.1"/>
    <property type="molecule type" value="Genomic_DNA"/>
</dbReference>
<gene>
    <name evidence="2" type="ORF">HPB52_005207</name>
</gene>
<reference evidence="2" key="1">
    <citation type="journal article" date="2020" name="Cell">
        <title>Large-Scale Comparative Analyses of Tick Genomes Elucidate Their Genetic Diversity and Vector Capacities.</title>
        <authorList>
            <consortium name="Tick Genome and Microbiome Consortium (TIGMIC)"/>
            <person name="Jia N."/>
            <person name="Wang J."/>
            <person name="Shi W."/>
            <person name="Du L."/>
            <person name="Sun Y."/>
            <person name="Zhan W."/>
            <person name="Jiang J.F."/>
            <person name="Wang Q."/>
            <person name="Zhang B."/>
            <person name="Ji P."/>
            <person name="Bell-Sakyi L."/>
            <person name="Cui X.M."/>
            <person name="Yuan T.T."/>
            <person name="Jiang B.G."/>
            <person name="Yang W.F."/>
            <person name="Lam T.T."/>
            <person name="Chang Q.C."/>
            <person name="Ding S.J."/>
            <person name="Wang X.J."/>
            <person name="Zhu J.G."/>
            <person name="Ruan X.D."/>
            <person name="Zhao L."/>
            <person name="Wei J.T."/>
            <person name="Ye R.Z."/>
            <person name="Que T.C."/>
            <person name="Du C.H."/>
            <person name="Zhou Y.H."/>
            <person name="Cheng J.X."/>
            <person name="Dai P.F."/>
            <person name="Guo W.B."/>
            <person name="Han X.H."/>
            <person name="Huang E.J."/>
            <person name="Li L.F."/>
            <person name="Wei W."/>
            <person name="Gao Y.C."/>
            <person name="Liu J.Z."/>
            <person name="Shao H.Z."/>
            <person name="Wang X."/>
            <person name="Wang C.C."/>
            <person name="Yang T.C."/>
            <person name="Huo Q.B."/>
            <person name="Li W."/>
            <person name="Chen H.Y."/>
            <person name="Chen S.E."/>
            <person name="Zhou L.G."/>
            <person name="Ni X.B."/>
            <person name="Tian J.H."/>
            <person name="Sheng Y."/>
            <person name="Liu T."/>
            <person name="Pan Y.S."/>
            <person name="Xia L.Y."/>
            <person name="Li J."/>
            <person name="Zhao F."/>
            <person name="Cao W.C."/>
        </authorList>
    </citation>
    <scope>NUCLEOTIDE SEQUENCE</scope>
    <source>
        <strain evidence="2">Rsan-2018</strain>
    </source>
</reference>
<evidence type="ECO:0000313" key="3">
    <source>
        <dbReference type="Proteomes" id="UP000821837"/>
    </source>
</evidence>
<dbReference type="Gene3D" id="3.40.50.12780">
    <property type="entry name" value="N-terminal domain of ligase-like"/>
    <property type="match status" value="1"/>
</dbReference>
<proteinExistence type="predicted"/>
<dbReference type="InterPro" id="IPR000873">
    <property type="entry name" value="AMP-dep_synth/lig_dom"/>
</dbReference>
<evidence type="ECO:0000259" key="1">
    <source>
        <dbReference type="Pfam" id="PF00501"/>
    </source>
</evidence>
<dbReference type="Proteomes" id="UP000821837">
    <property type="component" value="Chromosome 6"/>
</dbReference>
<reference evidence="2" key="2">
    <citation type="submission" date="2021-09" db="EMBL/GenBank/DDBJ databases">
        <authorList>
            <person name="Jia N."/>
            <person name="Wang J."/>
            <person name="Shi W."/>
            <person name="Du L."/>
            <person name="Sun Y."/>
            <person name="Zhan W."/>
            <person name="Jiang J."/>
            <person name="Wang Q."/>
            <person name="Zhang B."/>
            <person name="Ji P."/>
            <person name="Sakyi L.B."/>
            <person name="Cui X."/>
            <person name="Yuan T."/>
            <person name="Jiang B."/>
            <person name="Yang W."/>
            <person name="Lam T.T.-Y."/>
            <person name="Chang Q."/>
            <person name="Ding S."/>
            <person name="Wang X."/>
            <person name="Zhu J."/>
            <person name="Ruan X."/>
            <person name="Zhao L."/>
            <person name="Wei J."/>
            <person name="Que T."/>
            <person name="Du C."/>
            <person name="Cheng J."/>
            <person name="Dai P."/>
            <person name="Han X."/>
            <person name="Huang E."/>
            <person name="Gao Y."/>
            <person name="Liu J."/>
            <person name="Shao H."/>
            <person name="Ye R."/>
            <person name="Li L."/>
            <person name="Wei W."/>
            <person name="Wang X."/>
            <person name="Wang C."/>
            <person name="Huo Q."/>
            <person name="Li W."/>
            <person name="Guo W."/>
            <person name="Chen H."/>
            <person name="Chen S."/>
            <person name="Zhou L."/>
            <person name="Zhou L."/>
            <person name="Ni X."/>
            <person name="Tian J."/>
            <person name="Zhou Y."/>
            <person name="Sheng Y."/>
            <person name="Liu T."/>
            <person name="Pan Y."/>
            <person name="Xia L."/>
            <person name="Li J."/>
            <person name="Zhao F."/>
            <person name="Cao W."/>
        </authorList>
    </citation>
    <scope>NUCLEOTIDE SEQUENCE</scope>
    <source>
        <strain evidence="2">Rsan-2018</strain>
        <tissue evidence="2">Larvae</tissue>
    </source>
</reference>
<comment type="caution">
    <text evidence="2">The sequence shown here is derived from an EMBL/GenBank/DDBJ whole genome shotgun (WGS) entry which is preliminary data.</text>
</comment>
<keyword evidence="3" id="KW-1185">Reference proteome</keyword>
<dbReference type="InterPro" id="IPR042099">
    <property type="entry name" value="ANL_N_sf"/>
</dbReference>
<accession>A0A9D4PLG4</accession>
<protein>
    <recommendedName>
        <fullName evidence="1">AMP-dependent synthetase/ligase domain-containing protein</fullName>
    </recommendedName>
</protein>
<dbReference type="SUPFAM" id="SSF56801">
    <property type="entry name" value="Acetyl-CoA synthetase-like"/>
    <property type="match status" value="1"/>
</dbReference>
<name>A0A9D4PLG4_RHISA</name>